<comment type="caution">
    <text evidence="1">The sequence shown here is derived from an EMBL/GenBank/DDBJ whole genome shotgun (WGS) entry which is preliminary data.</text>
</comment>
<name>A0AAN7PBD8_MYCAM</name>
<sequence>MMSDVGGTLLPQSLSCGPSTQEVWEERLPVKTEAKKLLRTSAFSSSVVTSLPKPFLLFFASLAKFSSSRTLAFLTPSLHNRAASLYSSQDTCPCFHCLCISFLPFSLTSRSRLSHARLLPSFPDFLHLGIESSCTLWKASLKTCQLCSAPLSLRAVSQGPRLPPILTSPISSLVLVTSGSSITSPLHPTAHFCFTSSSAATFRNLSLCAGPRPRPTQGVEEHGQKPQAASLHVFPPSACELPGPLTSLSTYPSGILTSPAQHQAACGQWAACLSQDQVVARPFYILYNITGFHLGAAPDEAEGQLLFPGGLLSDLITGLSENSPSIVFCEGIENLSKCISWSSIPGSQKGLAQGSQRMLLCVLHKTPVMQNV</sequence>
<keyword evidence="2" id="KW-1185">Reference proteome</keyword>
<reference evidence="1 2" key="1">
    <citation type="journal article" date="2023" name="J. Hered.">
        <title>Chromosome-level genome of the wood stork (Mycteria americana) provides insight into avian chromosome evolution.</title>
        <authorList>
            <person name="Flamio R. Jr."/>
            <person name="Ramstad K.M."/>
        </authorList>
    </citation>
    <scope>NUCLEOTIDE SEQUENCE [LARGE SCALE GENOMIC DNA]</scope>
    <source>
        <strain evidence="1">JAX WOST 10</strain>
    </source>
</reference>
<accession>A0AAN7PBD8</accession>
<gene>
    <name evidence="1" type="ORF">QYF61_003798</name>
</gene>
<proteinExistence type="predicted"/>
<dbReference type="EMBL" id="JAUNZN010000003">
    <property type="protein sequence ID" value="KAK4823598.1"/>
    <property type="molecule type" value="Genomic_DNA"/>
</dbReference>
<organism evidence="1 2">
    <name type="scientific">Mycteria americana</name>
    <name type="common">Wood stork</name>
    <dbReference type="NCBI Taxonomy" id="33587"/>
    <lineage>
        <taxon>Eukaryota</taxon>
        <taxon>Metazoa</taxon>
        <taxon>Chordata</taxon>
        <taxon>Craniata</taxon>
        <taxon>Vertebrata</taxon>
        <taxon>Euteleostomi</taxon>
        <taxon>Archelosauria</taxon>
        <taxon>Archosauria</taxon>
        <taxon>Dinosauria</taxon>
        <taxon>Saurischia</taxon>
        <taxon>Theropoda</taxon>
        <taxon>Coelurosauria</taxon>
        <taxon>Aves</taxon>
        <taxon>Neognathae</taxon>
        <taxon>Neoaves</taxon>
        <taxon>Aequornithes</taxon>
        <taxon>Ciconiiformes</taxon>
        <taxon>Ciconiidae</taxon>
        <taxon>Mycteria</taxon>
    </lineage>
</organism>
<evidence type="ECO:0000313" key="1">
    <source>
        <dbReference type="EMBL" id="KAK4823598.1"/>
    </source>
</evidence>
<protein>
    <submittedName>
        <fullName evidence="1">Uncharacterized protein</fullName>
    </submittedName>
</protein>
<dbReference type="Proteomes" id="UP001333110">
    <property type="component" value="Unassembled WGS sequence"/>
</dbReference>
<evidence type="ECO:0000313" key="2">
    <source>
        <dbReference type="Proteomes" id="UP001333110"/>
    </source>
</evidence>
<dbReference type="AlphaFoldDB" id="A0AAN7PBD8"/>